<feature type="compositionally biased region" description="Basic and acidic residues" evidence="1">
    <location>
        <begin position="110"/>
        <end position="146"/>
    </location>
</feature>
<comment type="caution">
    <text evidence="3">The sequence shown here is derived from an EMBL/GenBank/DDBJ whole genome shotgun (WGS) entry which is preliminary data.</text>
</comment>
<dbReference type="SUPFAM" id="SSF49879">
    <property type="entry name" value="SMAD/FHA domain"/>
    <property type="match status" value="1"/>
</dbReference>
<feature type="compositionally biased region" description="Basic and acidic residues" evidence="1">
    <location>
        <begin position="29"/>
        <end position="103"/>
    </location>
</feature>
<accession>A0AAN8NW94</accession>
<gene>
    <name evidence="3" type="ORF">TWF506_000731</name>
</gene>
<dbReference type="Pfam" id="PF00498">
    <property type="entry name" value="FHA"/>
    <property type="match status" value="1"/>
</dbReference>
<feature type="compositionally biased region" description="Low complexity" evidence="1">
    <location>
        <begin position="1"/>
        <end position="11"/>
    </location>
</feature>
<dbReference type="CDD" id="cd22676">
    <property type="entry name" value="FHA_SNIP1_DDL-like"/>
    <property type="match status" value="1"/>
</dbReference>
<feature type="region of interest" description="Disordered" evidence="1">
    <location>
        <begin position="1"/>
        <end position="178"/>
    </location>
</feature>
<dbReference type="EMBL" id="JAVHJM010000001">
    <property type="protein sequence ID" value="KAK6520477.1"/>
    <property type="molecule type" value="Genomic_DNA"/>
</dbReference>
<evidence type="ECO:0000313" key="3">
    <source>
        <dbReference type="EMBL" id="KAK6520477.1"/>
    </source>
</evidence>
<dbReference type="SMART" id="SM00240">
    <property type="entry name" value="FHA"/>
    <property type="match status" value="1"/>
</dbReference>
<dbReference type="Proteomes" id="UP001307849">
    <property type="component" value="Unassembled WGS sequence"/>
</dbReference>
<evidence type="ECO:0000313" key="4">
    <source>
        <dbReference type="Proteomes" id="UP001307849"/>
    </source>
</evidence>
<proteinExistence type="predicted"/>
<dbReference type="Gene3D" id="2.60.200.20">
    <property type="match status" value="1"/>
</dbReference>
<dbReference type="PROSITE" id="PS50006">
    <property type="entry name" value="FHA_DOMAIN"/>
    <property type="match status" value="1"/>
</dbReference>
<protein>
    <recommendedName>
        <fullName evidence="2">FHA domain-containing protein</fullName>
    </recommendedName>
</protein>
<dbReference type="InterPro" id="IPR008984">
    <property type="entry name" value="SMAD_FHA_dom_sf"/>
</dbReference>
<dbReference type="AlphaFoldDB" id="A0AAN8NW94"/>
<name>A0AAN8NW94_9PEZI</name>
<evidence type="ECO:0000259" key="2">
    <source>
        <dbReference type="PROSITE" id="PS50006"/>
    </source>
</evidence>
<evidence type="ECO:0000256" key="1">
    <source>
        <dbReference type="SAM" id="MobiDB-lite"/>
    </source>
</evidence>
<reference evidence="3 4" key="1">
    <citation type="submission" date="2019-10" db="EMBL/GenBank/DDBJ databases">
        <authorList>
            <person name="Palmer J.M."/>
        </authorList>
    </citation>
    <scope>NUCLEOTIDE SEQUENCE [LARGE SCALE GENOMIC DNA]</scope>
    <source>
        <strain evidence="3 4">TWF506</strain>
    </source>
</reference>
<dbReference type="PANTHER" id="PTHR23308">
    <property type="entry name" value="NUCLEAR INHIBITOR OF PROTEIN PHOSPHATASE-1"/>
    <property type="match status" value="1"/>
</dbReference>
<organism evidence="3 4">
    <name type="scientific">Arthrobotrys conoides</name>
    <dbReference type="NCBI Taxonomy" id="74498"/>
    <lineage>
        <taxon>Eukaryota</taxon>
        <taxon>Fungi</taxon>
        <taxon>Dikarya</taxon>
        <taxon>Ascomycota</taxon>
        <taxon>Pezizomycotina</taxon>
        <taxon>Orbiliomycetes</taxon>
        <taxon>Orbiliales</taxon>
        <taxon>Orbiliaceae</taxon>
        <taxon>Arthrobotrys</taxon>
    </lineage>
</organism>
<sequence length="325" mass="37963">MGRWDSPSPTRARSRSPRDNSGKVGGNSTREDRRERDRGSRGKDNRWKGEERDGGRNDIRRVDRESRRDHRDREDKGRSVAGQDREREIEDDRERRRRDDGGSSRRHRDRERDRDRGGRDKARDRSRDRHRDRKDRNRDDDNDNKRKQPPKKPSSHESEQPEEAEAEAPPKEAPNFNRTTHLVSETNTFNGVVLKYVEPSESRLPPSSITYRLYVFKSSEILETLTLSTRTAWLFGRDRLVADVPIDHPSASKQHAVIQFRFVTKVNEYGEREGGVKPYIIDLGSANGTMVNGEPVPEQRYFELKEKDVITFGHSSREYVLMIEK</sequence>
<dbReference type="InterPro" id="IPR050923">
    <property type="entry name" value="Cell_Proc_Reg/RNA_Proc"/>
</dbReference>
<keyword evidence="4" id="KW-1185">Reference proteome</keyword>
<dbReference type="InterPro" id="IPR000253">
    <property type="entry name" value="FHA_dom"/>
</dbReference>
<feature type="domain" description="FHA" evidence="2">
    <location>
        <begin position="233"/>
        <end position="296"/>
    </location>
</feature>